<dbReference type="RefSeq" id="WP_330134637.1">
    <property type="nucleotide sequence ID" value="NZ_JAUTXY010000008.1"/>
</dbReference>
<dbReference type="GO" id="GO:0008233">
    <property type="term" value="F:peptidase activity"/>
    <property type="evidence" value="ECO:0007669"/>
    <property type="project" value="UniProtKB-KW"/>
</dbReference>
<dbReference type="GO" id="GO:0006508">
    <property type="term" value="P:proteolysis"/>
    <property type="evidence" value="ECO:0007669"/>
    <property type="project" value="UniProtKB-KW"/>
</dbReference>
<name>A0ABU7LCX6_9NOCA</name>
<dbReference type="Proteomes" id="UP001336020">
    <property type="component" value="Unassembled WGS sequence"/>
</dbReference>
<evidence type="ECO:0000313" key="4">
    <source>
        <dbReference type="Proteomes" id="UP001336020"/>
    </source>
</evidence>
<dbReference type="Pfam" id="PF02861">
    <property type="entry name" value="Clp_N"/>
    <property type="match status" value="2"/>
</dbReference>
<organism evidence="3 4">
    <name type="scientific">Rhodococcus artemisiae</name>
    <dbReference type="NCBI Taxonomy" id="714159"/>
    <lineage>
        <taxon>Bacteria</taxon>
        <taxon>Bacillati</taxon>
        <taxon>Actinomycetota</taxon>
        <taxon>Actinomycetes</taxon>
        <taxon>Mycobacteriales</taxon>
        <taxon>Nocardiaceae</taxon>
        <taxon>Rhodococcus</taxon>
    </lineage>
</organism>
<reference evidence="3 4" key="1">
    <citation type="submission" date="2023-07" db="EMBL/GenBank/DDBJ databases">
        <authorList>
            <person name="Girao M."/>
            <person name="Carvalho M.F."/>
        </authorList>
    </citation>
    <scope>NUCLEOTIDE SEQUENCE [LARGE SCALE GENOMIC DNA]</scope>
    <source>
        <strain evidence="3 4">YIM65754</strain>
    </source>
</reference>
<dbReference type="PROSITE" id="PS51903">
    <property type="entry name" value="CLP_R"/>
    <property type="match status" value="1"/>
</dbReference>
<comment type="caution">
    <text evidence="3">The sequence shown here is derived from an EMBL/GenBank/DDBJ whole genome shotgun (WGS) entry which is preliminary data.</text>
</comment>
<keyword evidence="3" id="KW-0645">Protease</keyword>
<evidence type="ECO:0000256" key="1">
    <source>
        <dbReference type="PROSITE-ProRule" id="PRU01251"/>
    </source>
</evidence>
<dbReference type="InterPro" id="IPR004176">
    <property type="entry name" value="Clp_R_N"/>
</dbReference>
<keyword evidence="1" id="KW-0677">Repeat</keyword>
<evidence type="ECO:0000259" key="2">
    <source>
        <dbReference type="PROSITE" id="PS51903"/>
    </source>
</evidence>
<dbReference type="InterPro" id="IPR036628">
    <property type="entry name" value="Clp_N_dom_sf"/>
</dbReference>
<sequence length="193" mass="21143">MFERFSDSARSAVVAAQTEALRLHADRITPAHVLLGVLITADERLRVSLADLGLTIDGVRTHLAAMNQDRPLGPDDAAALEAIGIDLDAVRARLEETFGEGVLDSPPENSDKGRRGRFSDLFGGHIPFDRNAKKTLELSLREAIAHHDRSIGSEHIILGVIRSDDTETTSLIEAYVTRDRLRQVLMEQLDSAA</sequence>
<dbReference type="Gene3D" id="1.10.1780.10">
    <property type="entry name" value="Clp, N-terminal domain"/>
    <property type="match status" value="2"/>
</dbReference>
<keyword evidence="3" id="KW-0378">Hydrolase</keyword>
<dbReference type="SUPFAM" id="SSF81923">
    <property type="entry name" value="Double Clp-N motif"/>
    <property type="match status" value="2"/>
</dbReference>
<protein>
    <submittedName>
        <fullName evidence="3">Clp protease N-terminal domain-containing protein</fullName>
    </submittedName>
</protein>
<evidence type="ECO:0000313" key="3">
    <source>
        <dbReference type="EMBL" id="MEE2059402.1"/>
    </source>
</evidence>
<feature type="domain" description="Clp R" evidence="2">
    <location>
        <begin position="2"/>
        <end position="192"/>
    </location>
</feature>
<keyword evidence="4" id="KW-1185">Reference proteome</keyword>
<gene>
    <name evidence="3" type="ORF">Q7514_17935</name>
</gene>
<dbReference type="EMBL" id="JAUTXY010000008">
    <property type="protein sequence ID" value="MEE2059402.1"/>
    <property type="molecule type" value="Genomic_DNA"/>
</dbReference>
<accession>A0ABU7LCX6</accession>
<proteinExistence type="predicted"/>